<dbReference type="Pfam" id="PF00931">
    <property type="entry name" value="NB-ARC"/>
    <property type="match status" value="1"/>
</dbReference>
<dbReference type="GO" id="GO:0051607">
    <property type="term" value="P:defense response to virus"/>
    <property type="evidence" value="ECO:0007669"/>
    <property type="project" value="UniProtKB-ARBA"/>
</dbReference>
<organism evidence="11 12">
    <name type="scientific">Rhododendron griersonianum</name>
    <dbReference type="NCBI Taxonomy" id="479676"/>
    <lineage>
        <taxon>Eukaryota</taxon>
        <taxon>Viridiplantae</taxon>
        <taxon>Streptophyta</taxon>
        <taxon>Embryophyta</taxon>
        <taxon>Tracheophyta</taxon>
        <taxon>Spermatophyta</taxon>
        <taxon>Magnoliopsida</taxon>
        <taxon>eudicotyledons</taxon>
        <taxon>Gunneridae</taxon>
        <taxon>Pentapetalae</taxon>
        <taxon>asterids</taxon>
        <taxon>Ericales</taxon>
        <taxon>Ericaceae</taxon>
        <taxon>Ericoideae</taxon>
        <taxon>Rhodoreae</taxon>
        <taxon>Rhododendron</taxon>
    </lineage>
</organism>
<dbReference type="GO" id="GO:0043531">
    <property type="term" value="F:ADP binding"/>
    <property type="evidence" value="ECO:0007669"/>
    <property type="project" value="InterPro"/>
</dbReference>
<dbReference type="InterPro" id="IPR032675">
    <property type="entry name" value="LRR_dom_sf"/>
</dbReference>
<keyword evidence="2" id="KW-0433">Leucine-rich repeat</keyword>
<feature type="domain" description="Disease resistance protein winged helix" evidence="9">
    <location>
        <begin position="437"/>
        <end position="510"/>
    </location>
</feature>
<evidence type="ECO:0000256" key="6">
    <source>
        <dbReference type="ARBA" id="ARBA00022840"/>
    </source>
</evidence>
<feature type="domain" description="NB-ARC" evidence="7">
    <location>
        <begin position="177"/>
        <end position="352"/>
    </location>
</feature>
<dbReference type="InterPro" id="IPR058922">
    <property type="entry name" value="WHD_DRP"/>
</dbReference>
<evidence type="ECO:0000313" key="11">
    <source>
        <dbReference type="EMBL" id="KAG5556091.1"/>
    </source>
</evidence>
<keyword evidence="12" id="KW-1185">Reference proteome</keyword>
<evidence type="ECO:0000259" key="7">
    <source>
        <dbReference type="Pfam" id="PF00931"/>
    </source>
</evidence>
<dbReference type="Gene3D" id="3.80.10.10">
    <property type="entry name" value="Ribonuclease Inhibitor"/>
    <property type="match status" value="2"/>
</dbReference>
<keyword evidence="5" id="KW-0611">Plant defense</keyword>
<proteinExistence type="inferred from homology"/>
<dbReference type="InterPro" id="IPR041118">
    <property type="entry name" value="Rx_N"/>
</dbReference>
<comment type="caution">
    <text evidence="11">The sequence shown here is derived from an EMBL/GenBank/DDBJ whole genome shotgun (WGS) entry which is preliminary data.</text>
</comment>
<dbReference type="SUPFAM" id="SSF52540">
    <property type="entry name" value="P-loop containing nucleoside triphosphate hydrolases"/>
    <property type="match status" value="1"/>
</dbReference>
<dbReference type="GO" id="GO:0005524">
    <property type="term" value="F:ATP binding"/>
    <property type="evidence" value="ECO:0007669"/>
    <property type="project" value="UniProtKB-KW"/>
</dbReference>
<dbReference type="PRINTS" id="PR00364">
    <property type="entry name" value="DISEASERSIST"/>
</dbReference>
<evidence type="ECO:0000256" key="5">
    <source>
        <dbReference type="ARBA" id="ARBA00022821"/>
    </source>
</evidence>
<keyword evidence="4" id="KW-0547">Nucleotide-binding</keyword>
<evidence type="ECO:0000256" key="4">
    <source>
        <dbReference type="ARBA" id="ARBA00022741"/>
    </source>
</evidence>
<dbReference type="Pfam" id="PF18052">
    <property type="entry name" value="Rx_N"/>
    <property type="match status" value="1"/>
</dbReference>
<keyword evidence="3" id="KW-0677">Repeat</keyword>
<dbReference type="EMBL" id="JACTNZ010000003">
    <property type="protein sequence ID" value="KAG5556091.1"/>
    <property type="molecule type" value="Genomic_DNA"/>
</dbReference>
<feature type="domain" description="Disease resistance N-terminal" evidence="8">
    <location>
        <begin position="13"/>
        <end position="102"/>
    </location>
</feature>
<keyword evidence="6" id="KW-0067">ATP-binding</keyword>
<dbReference type="Pfam" id="PF23598">
    <property type="entry name" value="LRR_14"/>
    <property type="match status" value="1"/>
</dbReference>
<evidence type="ECO:0000256" key="2">
    <source>
        <dbReference type="ARBA" id="ARBA00022614"/>
    </source>
</evidence>
<evidence type="ECO:0000259" key="10">
    <source>
        <dbReference type="Pfam" id="PF23598"/>
    </source>
</evidence>
<dbReference type="Proteomes" id="UP000823749">
    <property type="component" value="Chromosome 3"/>
</dbReference>
<dbReference type="Gene3D" id="1.20.5.4130">
    <property type="match status" value="1"/>
</dbReference>
<accession>A0AAV6KVD0</accession>
<evidence type="ECO:0000256" key="1">
    <source>
        <dbReference type="ARBA" id="ARBA00008894"/>
    </source>
</evidence>
<feature type="domain" description="Disease resistance R13L4/SHOC-2-like LRR" evidence="10">
    <location>
        <begin position="576"/>
        <end position="704"/>
    </location>
</feature>
<evidence type="ECO:0000256" key="3">
    <source>
        <dbReference type="ARBA" id="ARBA00022737"/>
    </source>
</evidence>
<name>A0AAV6KVD0_9ERIC</name>
<dbReference type="PANTHER" id="PTHR36766">
    <property type="entry name" value="PLANT BROAD-SPECTRUM MILDEW RESISTANCE PROTEIN RPW8"/>
    <property type="match status" value="1"/>
</dbReference>
<dbReference type="SUPFAM" id="SSF52058">
    <property type="entry name" value="L domain-like"/>
    <property type="match status" value="1"/>
</dbReference>
<protein>
    <submittedName>
        <fullName evidence="11">Uncharacterized protein</fullName>
    </submittedName>
</protein>
<dbReference type="AlphaFoldDB" id="A0AAV6KVD0"/>
<dbReference type="Pfam" id="PF23559">
    <property type="entry name" value="WHD_DRP"/>
    <property type="match status" value="1"/>
</dbReference>
<dbReference type="Gene3D" id="1.10.10.10">
    <property type="entry name" value="Winged helix-like DNA-binding domain superfamily/Winged helix DNA-binding domain"/>
    <property type="match status" value="1"/>
</dbReference>
<evidence type="ECO:0000313" key="12">
    <source>
        <dbReference type="Proteomes" id="UP000823749"/>
    </source>
</evidence>
<dbReference type="FunFam" id="1.10.10.10:FF:000322">
    <property type="entry name" value="Probable disease resistance protein At1g63360"/>
    <property type="match status" value="1"/>
</dbReference>
<evidence type="ECO:0000259" key="8">
    <source>
        <dbReference type="Pfam" id="PF18052"/>
    </source>
</evidence>
<dbReference type="InterPro" id="IPR027417">
    <property type="entry name" value="P-loop_NTPase"/>
</dbReference>
<evidence type="ECO:0000259" key="9">
    <source>
        <dbReference type="Pfam" id="PF23559"/>
    </source>
</evidence>
<gene>
    <name evidence="11" type="ORF">RHGRI_006650</name>
</gene>
<dbReference type="InterPro" id="IPR002182">
    <property type="entry name" value="NB-ARC"/>
</dbReference>
<dbReference type="InterPro" id="IPR042197">
    <property type="entry name" value="Apaf_helical"/>
</dbReference>
<dbReference type="Gene3D" id="3.40.50.300">
    <property type="entry name" value="P-loop containing nucleotide triphosphate hydrolases"/>
    <property type="match status" value="1"/>
</dbReference>
<dbReference type="FunFam" id="3.40.50.300:FF:001091">
    <property type="entry name" value="Probable disease resistance protein At1g61300"/>
    <property type="match status" value="1"/>
</dbReference>
<comment type="similarity">
    <text evidence="1">Belongs to the disease resistance NB-LRR family.</text>
</comment>
<dbReference type="InterPro" id="IPR055414">
    <property type="entry name" value="LRR_R13L4/SHOC2-like"/>
</dbReference>
<sequence length="857" mass="97792">MEEKFLLDIAGKILLTLGSYAIKQFGLAWGFTEELTKIKDKVSTINNALLDAQEQQMSNRVVSNNAVKEWLQRLKVVLEDAGDLFDKVATETRRREVETRNSWVRKVRYFFKSSNPLVLPFFMGSKLKDIKKRIDEIVTDMHQFHFIVAQVGRPVDRTEIETYPSVNTRRIIGRDGDKEKLVSLLLSSGYEENVPIIPIVGIGGLGKTALAQLVYDDHRIKNHFTKRLWVCISIDFDIKRILLKILQADGDNWHSSFSKEGPQQLQTRVTKLLSDDKFLLFLDDVWNEDVVKWRKLEDLLIGGESTGSRIVVTTRSEKVAFIVKTRSIAPYKLRGLSNSECLTILVELAFKEGEEGNHEHLVNIGEEIVVKCGGVPLAAVTLGSLLFLKRDERDWLHVRNSEMRVLVQSEDDILPILKLSYDQMPRKLKNCFAYCSLFEKDEIIDGKKLVYAWMAQGFIQCLDGAKELEDIGEGYILELVRRSFLEPYDGRAMPGGREHYKMHNLVHDLAQYVAGNEYLTIKGALTTEIPDTVRHVSFDASTYSEFPRPLVEDKKLRTIFYPRKREPTFGSSVEIESESFRCLRLLEGCTFEDGISSLEKIGKLKLLRYLGFNGVGNLPKSLCKLLNLQYLDLSLSWAFEWPKDFGKLIDLRFLCLKTRLKRLPKNGFCRLTSLRTLIIFHCETLRSLDEGIEQLSCLRELAIEHCHKLVSLPAGLMVLTSLERLEINFCTGLNLSNDDDLKGLISLKKLKLGNLPTLVSLPKGLLDAAATLTHLEIEFCSDFTSPSESVLPKLLSLQSLIIWHCYKVGTLPKEMPSLTKLQNVRIVGCDTFRKNYEGGDQEWRKIEHVPKAKIEVR</sequence>
<dbReference type="PANTHER" id="PTHR36766:SF70">
    <property type="entry name" value="DISEASE RESISTANCE PROTEIN RGA4"/>
    <property type="match status" value="1"/>
</dbReference>
<reference evidence="11" key="1">
    <citation type="submission" date="2020-08" db="EMBL/GenBank/DDBJ databases">
        <title>Plant Genome Project.</title>
        <authorList>
            <person name="Zhang R.-G."/>
        </authorList>
    </citation>
    <scope>NUCLEOTIDE SEQUENCE</scope>
    <source>
        <strain evidence="11">WSP0</strain>
        <tissue evidence="11">Leaf</tissue>
    </source>
</reference>
<dbReference type="Gene3D" id="1.10.8.430">
    <property type="entry name" value="Helical domain of apoptotic protease-activating factors"/>
    <property type="match status" value="1"/>
</dbReference>
<dbReference type="InterPro" id="IPR036388">
    <property type="entry name" value="WH-like_DNA-bd_sf"/>
</dbReference>